<sequence>MCVGLCTSLSVCACVYLSEQCFGEMTYFCMLVSGC</sequence>
<evidence type="ECO:0000313" key="1">
    <source>
        <dbReference type="EMBL" id="JAH15254.1"/>
    </source>
</evidence>
<dbReference type="AlphaFoldDB" id="A0A0E9QER0"/>
<reference evidence="1" key="2">
    <citation type="journal article" date="2015" name="Fish Shellfish Immunol.">
        <title>Early steps in the European eel (Anguilla anguilla)-Vibrio vulnificus interaction in the gills: Role of the RtxA13 toxin.</title>
        <authorList>
            <person name="Callol A."/>
            <person name="Pajuelo D."/>
            <person name="Ebbesson L."/>
            <person name="Teles M."/>
            <person name="MacKenzie S."/>
            <person name="Amaro C."/>
        </authorList>
    </citation>
    <scope>NUCLEOTIDE SEQUENCE</scope>
</reference>
<organism evidence="1">
    <name type="scientific">Anguilla anguilla</name>
    <name type="common">European freshwater eel</name>
    <name type="synonym">Muraena anguilla</name>
    <dbReference type="NCBI Taxonomy" id="7936"/>
    <lineage>
        <taxon>Eukaryota</taxon>
        <taxon>Metazoa</taxon>
        <taxon>Chordata</taxon>
        <taxon>Craniata</taxon>
        <taxon>Vertebrata</taxon>
        <taxon>Euteleostomi</taxon>
        <taxon>Actinopterygii</taxon>
        <taxon>Neopterygii</taxon>
        <taxon>Teleostei</taxon>
        <taxon>Anguilliformes</taxon>
        <taxon>Anguillidae</taxon>
        <taxon>Anguilla</taxon>
    </lineage>
</organism>
<name>A0A0E9QER0_ANGAN</name>
<proteinExistence type="predicted"/>
<accession>A0A0E9QER0</accession>
<protein>
    <submittedName>
        <fullName evidence="1">Uncharacterized protein</fullName>
    </submittedName>
</protein>
<dbReference type="EMBL" id="GBXM01093323">
    <property type="protein sequence ID" value="JAH15254.1"/>
    <property type="molecule type" value="Transcribed_RNA"/>
</dbReference>
<reference evidence="1" key="1">
    <citation type="submission" date="2014-11" db="EMBL/GenBank/DDBJ databases">
        <authorList>
            <person name="Amaro Gonzalez C."/>
        </authorList>
    </citation>
    <scope>NUCLEOTIDE SEQUENCE</scope>
</reference>